<dbReference type="Proteomes" id="UP000609121">
    <property type="component" value="Unassembled WGS sequence"/>
</dbReference>
<accession>A0A8J7CIM5</accession>
<keyword evidence="2" id="KW-1185">Reference proteome</keyword>
<dbReference type="EMBL" id="JACVXA010000058">
    <property type="protein sequence ID" value="MBE3639765.1"/>
    <property type="molecule type" value="Genomic_DNA"/>
</dbReference>
<organism evidence="1 2">
    <name type="scientific">Mangrovicoccus algicola</name>
    <dbReference type="NCBI Taxonomy" id="2771008"/>
    <lineage>
        <taxon>Bacteria</taxon>
        <taxon>Pseudomonadati</taxon>
        <taxon>Pseudomonadota</taxon>
        <taxon>Alphaproteobacteria</taxon>
        <taxon>Rhodobacterales</taxon>
        <taxon>Paracoccaceae</taxon>
        <taxon>Mangrovicoccus</taxon>
    </lineage>
</organism>
<dbReference type="InterPro" id="IPR021323">
    <property type="entry name" value="DUF2927"/>
</dbReference>
<comment type="caution">
    <text evidence="1">The sequence shown here is derived from an EMBL/GenBank/DDBJ whole genome shotgun (WGS) entry which is preliminary data.</text>
</comment>
<name>A0A8J7CIM5_9RHOB</name>
<sequence length="440" mass="47528">MLAGLLAGCAAPPPAPPVAVATQMPLPRVMSFGTTELQPPTRSNAEMARDFLDLSFQLESGQALPVFTRFEEPITIAVTGLPSAALEKELRRLTKRLESEAGLDVRRTADPATATVTIEGVSTRDMQRSVPAAACFVLPTRITWDEFRRAPRSPDYSWTRLTRRSAVSAFVPVDTSQQEIRDCLHEEIAQGLGPLNDLYRLGDSVFNDDNLNPVLTGFDMLMLRATYSPMLRSGMSREEVAAKLPAILDTLNPRGRRIADRGTPPSSAEWKADISRALSPGSTSARRAAAGRAASESAPWGDVRSGFSLFTLGRMSITSDPETALNAFLAAQRIFESRPETKIHAAHAGFQIAAFALNSGQFDIVLDLTESYIPVARRHEDAALLSDLELARAAALAAAGRPQPDLRREALAWGVYAYGTAERAAARAREIETLAGGEGA</sequence>
<reference evidence="1" key="1">
    <citation type="submission" date="2020-09" db="EMBL/GenBank/DDBJ databases">
        <title>A novel bacterium of genus Mangrovicoccus, isolated from South China Sea.</title>
        <authorList>
            <person name="Huang H."/>
            <person name="Mo K."/>
            <person name="Hu Y."/>
        </authorList>
    </citation>
    <scope>NUCLEOTIDE SEQUENCE</scope>
    <source>
        <strain evidence="1">HB182678</strain>
    </source>
</reference>
<protein>
    <submittedName>
        <fullName evidence="1">DUF2927 domain-containing protein</fullName>
    </submittedName>
</protein>
<gene>
    <name evidence="1" type="ORF">ICN82_16300</name>
</gene>
<dbReference type="Pfam" id="PF11150">
    <property type="entry name" value="DUF2927"/>
    <property type="match status" value="1"/>
</dbReference>
<proteinExistence type="predicted"/>
<dbReference type="AlphaFoldDB" id="A0A8J7CIM5"/>
<evidence type="ECO:0000313" key="2">
    <source>
        <dbReference type="Proteomes" id="UP000609121"/>
    </source>
</evidence>
<evidence type="ECO:0000313" key="1">
    <source>
        <dbReference type="EMBL" id="MBE3639765.1"/>
    </source>
</evidence>